<protein>
    <submittedName>
        <fullName evidence="2">Uncharacterized protein</fullName>
    </submittedName>
</protein>
<dbReference type="AlphaFoldDB" id="A0A8G0LEC2"/>
<name>A0A8G0LEC2_9HYPO</name>
<keyword evidence="3" id="KW-1185">Reference proteome</keyword>
<accession>A0A8G0LEC2</accession>
<gene>
    <name evidence="2" type="ORF">H0G86_007875</name>
</gene>
<dbReference type="EMBL" id="CP075867">
    <property type="protein sequence ID" value="QYT00809.1"/>
    <property type="molecule type" value="Genomic_DNA"/>
</dbReference>
<feature type="region of interest" description="Disordered" evidence="1">
    <location>
        <begin position="167"/>
        <end position="221"/>
    </location>
</feature>
<evidence type="ECO:0000313" key="3">
    <source>
        <dbReference type="Proteomes" id="UP000826661"/>
    </source>
</evidence>
<sequence>MRLGRKGLPPPVGRWNALADLLPASILRPEAREIHVLQYDTVAEMPLLSLYLVFGNGSLQCVPQPALARTQRRRRCALGFLPAPGKIGKHENVLLQRNKSITVRPGYCAPYRSRSLRVPIIIGKPVAAWRVILVLGFTAASPLRTSNRNSSLLNPSQRIGAQLLESAREGRPGSDAPPLPILSLSINADGSRSSRSSWPMTRHSSQNSGSTNNTVWSPESS</sequence>
<organism evidence="2 3">
    <name type="scientific">Trichoderma simmonsii</name>
    <dbReference type="NCBI Taxonomy" id="1491479"/>
    <lineage>
        <taxon>Eukaryota</taxon>
        <taxon>Fungi</taxon>
        <taxon>Dikarya</taxon>
        <taxon>Ascomycota</taxon>
        <taxon>Pezizomycotina</taxon>
        <taxon>Sordariomycetes</taxon>
        <taxon>Hypocreomycetidae</taxon>
        <taxon>Hypocreales</taxon>
        <taxon>Hypocreaceae</taxon>
        <taxon>Trichoderma</taxon>
    </lineage>
</organism>
<evidence type="ECO:0000313" key="2">
    <source>
        <dbReference type="EMBL" id="QYT00809.1"/>
    </source>
</evidence>
<reference evidence="2 3" key="1">
    <citation type="journal article" date="2021" name="BMC Genomics">
        <title>Telomere-to-telomere genome assembly of asparaginase-producing Trichoderma simmonsii.</title>
        <authorList>
            <person name="Chung D."/>
            <person name="Kwon Y.M."/>
            <person name="Yang Y."/>
        </authorList>
    </citation>
    <scope>NUCLEOTIDE SEQUENCE [LARGE SCALE GENOMIC DNA]</scope>
    <source>
        <strain evidence="2 3">GH-Sj1</strain>
    </source>
</reference>
<evidence type="ECO:0000256" key="1">
    <source>
        <dbReference type="SAM" id="MobiDB-lite"/>
    </source>
</evidence>
<proteinExistence type="predicted"/>
<dbReference type="Proteomes" id="UP000826661">
    <property type="component" value="Chromosome IV"/>
</dbReference>
<feature type="compositionally biased region" description="Polar residues" evidence="1">
    <location>
        <begin position="184"/>
        <end position="221"/>
    </location>
</feature>